<dbReference type="Proteomes" id="UP000683360">
    <property type="component" value="Unassembled WGS sequence"/>
</dbReference>
<evidence type="ECO:0000313" key="11">
    <source>
        <dbReference type="Proteomes" id="UP000683360"/>
    </source>
</evidence>
<reference evidence="10" key="1">
    <citation type="submission" date="2021-03" db="EMBL/GenBank/DDBJ databases">
        <authorList>
            <person name="Bekaert M."/>
        </authorList>
    </citation>
    <scope>NUCLEOTIDE SEQUENCE</scope>
</reference>
<keyword evidence="4 9" id="KW-0812">Transmembrane</keyword>
<comment type="subcellular location">
    <subcellularLocation>
        <location evidence="1">Endoplasmic reticulum membrane</location>
        <topology evidence="1">Multi-pass membrane protein</topology>
    </subcellularLocation>
</comment>
<keyword evidence="5" id="KW-0256">Endoplasmic reticulum</keyword>
<feature type="transmembrane region" description="Helical" evidence="9">
    <location>
        <begin position="198"/>
        <end position="219"/>
    </location>
</feature>
<dbReference type="InterPro" id="IPR045214">
    <property type="entry name" value="Surf1/Surf4"/>
</dbReference>
<keyword evidence="3" id="KW-0813">Transport</keyword>
<dbReference type="EMBL" id="CAJPWZ010001437">
    <property type="protein sequence ID" value="CAG2215214.1"/>
    <property type="molecule type" value="Genomic_DNA"/>
</dbReference>
<evidence type="ECO:0000256" key="4">
    <source>
        <dbReference type="ARBA" id="ARBA00022692"/>
    </source>
</evidence>
<gene>
    <name evidence="10" type="ORF">MEDL_29001</name>
</gene>
<dbReference type="GO" id="GO:0015031">
    <property type="term" value="P:protein transport"/>
    <property type="evidence" value="ECO:0007669"/>
    <property type="project" value="UniProtKB-KW"/>
</dbReference>
<evidence type="ECO:0000256" key="1">
    <source>
        <dbReference type="ARBA" id="ARBA00004477"/>
    </source>
</evidence>
<dbReference type="GO" id="GO:0005789">
    <property type="term" value="C:endoplasmic reticulum membrane"/>
    <property type="evidence" value="ECO:0007669"/>
    <property type="project" value="UniProtKB-SubCell"/>
</dbReference>
<keyword evidence="7 9" id="KW-1133">Transmembrane helix</keyword>
<keyword evidence="8 9" id="KW-0472">Membrane</keyword>
<evidence type="ECO:0000256" key="5">
    <source>
        <dbReference type="ARBA" id="ARBA00022824"/>
    </source>
</evidence>
<dbReference type="GO" id="GO:0007030">
    <property type="term" value="P:Golgi organization"/>
    <property type="evidence" value="ECO:0007669"/>
    <property type="project" value="TreeGrafter"/>
</dbReference>
<evidence type="ECO:0000313" key="10">
    <source>
        <dbReference type="EMBL" id="CAG2215214.1"/>
    </source>
</evidence>
<feature type="transmembrane region" description="Helical" evidence="9">
    <location>
        <begin position="167"/>
        <end position="186"/>
    </location>
</feature>
<organism evidence="10 11">
    <name type="scientific">Mytilus edulis</name>
    <name type="common">Blue mussel</name>
    <dbReference type="NCBI Taxonomy" id="6550"/>
    <lineage>
        <taxon>Eukaryota</taxon>
        <taxon>Metazoa</taxon>
        <taxon>Spiralia</taxon>
        <taxon>Lophotrochozoa</taxon>
        <taxon>Mollusca</taxon>
        <taxon>Bivalvia</taxon>
        <taxon>Autobranchia</taxon>
        <taxon>Pteriomorphia</taxon>
        <taxon>Mytilida</taxon>
        <taxon>Mytiloidea</taxon>
        <taxon>Mytilidae</taxon>
        <taxon>Mytilinae</taxon>
        <taxon>Mytilus</taxon>
    </lineage>
</organism>
<dbReference type="AlphaFoldDB" id="A0A8S3SAJ3"/>
<keyword evidence="6" id="KW-0653">Protein transport</keyword>
<evidence type="ECO:0000256" key="7">
    <source>
        <dbReference type="ARBA" id="ARBA00022989"/>
    </source>
</evidence>
<comment type="similarity">
    <text evidence="2">Belongs to the SURF4 family.</text>
</comment>
<name>A0A8S3SAJ3_MYTED</name>
<accession>A0A8S3SAJ3</accession>
<comment type="caution">
    <text evidence="10">The sequence shown here is derived from an EMBL/GenBank/DDBJ whole genome shotgun (WGS) entry which is preliminary data.</text>
</comment>
<dbReference type="OrthoDB" id="7859621at2759"/>
<dbReference type="Pfam" id="PF02077">
    <property type="entry name" value="SURF4"/>
    <property type="match status" value="1"/>
</dbReference>
<evidence type="ECO:0000256" key="6">
    <source>
        <dbReference type="ARBA" id="ARBA00022927"/>
    </source>
</evidence>
<protein>
    <submittedName>
        <fullName evidence="10">ERV29</fullName>
    </submittedName>
</protein>
<sequence>MPRQGELMDRAEDVADQHISWIGIRMWTQWGEQRDYMDSTWGCGYFLATLFVLLNLFGQLGGCVMTIAYSILWDVKFLLRNLALVGGVVLLLAEDKAEGKSLFAGLPSIGENNPKQYMQLSGRILLVLMFLTLLRLDFDFFQIIQNLVGTALIILIAVGYKTKLSALVLVAWLTCINVYFNAWWNIPSYKPMRDFLKYDFFQTLSVIGGLLLVVAYGPGGVSMDEHKKKW</sequence>
<feature type="transmembrane region" description="Helical" evidence="9">
    <location>
        <begin position="44"/>
        <end position="71"/>
    </location>
</feature>
<evidence type="ECO:0000256" key="9">
    <source>
        <dbReference type="SAM" id="Phobius"/>
    </source>
</evidence>
<proteinExistence type="inferred from homology"/>
<dbReference type="PANTHER" id="PTHR23427:SF1">
    <property type="entry name" value="SURFEIT LOCUS PROTEIN 4"/>
    <property type="match status" value="1"/>
</dbReference>
<evidence type="ECO:0000256" key="8">
    <source>
        <dbReference type="ARBA" id="ARBA00023136"/>
    </source>
</evidence>
<dbReference type="InterPro" id="IPR002995">
    <property type="entry name" value="Surf4"/>
</dbReference>
<feature type="transmembrane region" description="Helical" evidence="9">
    <location>
        <begin position="140"/>
        <end position="160"/>
    </location>
</feature>
<keyword evidence="11" id="KW-1185">Reference proteome</keyword>
<evidence type="ECO:0000256" key="3">
    <source>
        <dbReference type="ARBA" id="ARBA00022448"/>
    </source>
</evidence>
<dbReference type="PANTHER" id="PTHR23427">
    <property type="entry name" value="SURFEIT LOCUS PROTEIN"/>
    <property type="match status" value="1"/>
</dbReference>
<dbReference type="GO" id="GO:0005793">
    <property type="term" value="C:endoplasmic reticulum-Golgi intermediate compartment"/>
    <property type="evidence" value="ECO:0007669"/>
    <property type="project" value="TreeGrafter"/>
</dbReference>
<dbReference type="PROSITE" id="PS01339">
    <property type="entry name" value="SURF4"/>
    <property type="match status" value="1"/>
</dbReference>
<evidence type="ECO:0000256" key="2">
    <source>
        <dbReference type="ARBA" id="ARBA00006945"/>
    </source>
</evidence>